<reference evidence="2" key="1">
    <citation type="submission" date="2020-05" db="EMBL/GenBank/DDBJ databases">
        <authorList>
            <person name="Rincon C."/>
            <person name="Sanders R I."/>
            <person name="Robbins C."/>
            <person name="Chaturvedi A."/>
        </authorList>
    </citation>
    <scope>NUCLEOTIDE SEQUENCE</scope>
    <source>
        <strain evidence="2">CHB12</strain>
    </source>
</reference>
<proteinExistence type="predicted"/>
<feature type="region of interest" description="Disordered" evidence="1">
    <location>
        <begin position="1"/>
        <end position="35"/>
    </location>
</feature>
<dbReference type="VEuPathDB" id="FungiDB:RhiirFUN_020168"/>
<name>A0A915ZEC7_9GLOM</name>
<protein>
    <submittedName>
        <fullName evidence="2">Uncharacterized protein</fullName>
    </submittedName>
</protein>
<dbReference type="EMBL" id="CAGKOT010000031">
    <property type="protein sequence ID" value="CAB5372889.1"/>
    <property type="molecule type" value="Genomic_DNA"/>
</dbReference>
<gene>
    <name evidence="2" type="ORF">CHRIB12_LOCUS13777</name>
</gene>
<organism evidence="2 3">
    <name type="scientific">Rhizophagus irregularis</name>
    <dbReference type="NCBI Taxonomy" id="588596"/>
    <lineage>
        <taxon>Eukaryota</taxon>
        <taxon>Fungi</taxon>
        <taxon>Fungi incertae sedis</taxon>
        <taxon>Mucoromycota</taxon>
        <taxon>Glomeromycotina</taxon>
        <taxon>Glomeromycetes</taxon>
        <taxon>Glomerales</taxon>
        <taxon>Glomeraceae</taxon>
        <taxon>Rhizophagus</taxon>
    </lineage>
</organism>
<dbReference type="OrthoDB" id="10270670at2759"/>
<evidence type="ECO:0000313" key="2">
    <source>
        <dbReference type="EMBL" id="CAB5372889.1"/>
    </source>
</evidence>
<evidence type="ECO:0000313" key="3">
    <source>
        <dbReference type="Proteomes" id="UP000684084"/>
    </source>
</evidence>
<dbReference type="AlphaFoldDB" id="A0A915ZEC7"/>
<feature type="compositionally biased region" description="Polar residues" evidence="1">
    <location>
        <begin position="1"/>
        <end position="18"/>
    </location>
</feature>
<comment type="caution">
    <text evidence="2">The sequence shown here is derived from an EMBL/GenBank/DDBJ whole genome shotgun (WGS) entry which is preliminary data.</text>
</comment>
<evidence type="ECO:0000256" key="1">
    <source>
        <dbReference type="SAM" id="MobiDB-lite"/>
    </source>
</evidence>
<accession>A0A915ZEC7</accession>
<dbReference type="Proteomes" id="UP000684084">
    <property type="component" value="Unassembled WGS sequence"/>
</dbReference>
<sequence length="66" mass="7703">MSNYETPDYTDVSSVLSDNSERNEQNIKNSNSGWKRSPVWEYFDQQGTQKHGHHLNYAILNSTRNI</sequence>